<accession>A0A2M8LDD7</accession>
<dbReference type="Gene3D" id="3.30.420.40">
    <property type="match status" value="1"/>
</dbReference>
<sequence>MIKKPLQKKVVLEADDEGKLLFLSGTEEGGLLIKLFARDGRTFVASKAITGVELRKKGVAVFVFAFCERTVASPAALDAIAVLQGVGFYTNLRLIISTANTLHWLYGMPVAPVTSETELHKLHPRANAFIEPQYSGEPNITTPKQL</sequence>
<evidence type="ECO:0000313" key="1">
    <source>
        <dbReference type="EMBL" id="PJE75468.1"/>
    </source>
</evidence>
<gene>
    <name evidence="1" type="ORF">COV04_04670</name>
</gene>
<dbReference type="SUPFAM" id="SSF53067">
    <property type="entry name" value="Actin-like ATPase domain"/>
    <property type="match status" value="1"/>
</dbReference>
<organism evidence="1 2">
    <name type="scientific">Candidatus Uhrbacteria bacterium CG10_big_fil_rev_8_21_14_0_10_48_11</name>
    <dbReference type="NCBI Taxonomy" id="1975037"/>
    <lineage>
        <taxon>Bacteria</taxon>
        <taxon>Candidatus Uhriibacteriota</taxon>
    </lineage>
</organism>
<reference evidence="1 2" key="1">
    <citation type="submission" date="2017-09" db="EMBL/GenBank/DDBJ databases">
        <title>Depth-based differentiation of microbial function through sediment-hosted aquifers and enrichment of novel symbionts in the deep terrestrial subsurface.</title>
        <authorList>
            <person name="Probst A.J."/>
            <person name="Ladd B."/>
            <person name="Jarett J.K."/>
            <person name="Geller-Mcgrath D.E."/>
            <person name="Sieber C.M."/>
            <person name="Emerson J.B."/>
            <person name="Anantharaman K."/>
            <person name="Thomas B.C."/>
            <person name="Malmstrom R."/>
            <person name="Stieglmeier M."/>
            <person name="Klingl A."/>
            <person name="Woyke T."/>
            <person name="Ryan C.M."/>
            <person name="Banfield J.F."/>
        </authorList>
    </citation>
    <scope>NUCLEOTIDE SEQUENCE [LARGE SCALE GENOMIC DNA]</scope>
    <source>
        <strain evidence="1">CG10_big_fil_rev_8_21_14_0_10_48_11</strain>
    </source>
</reference>
<proteinExistence type="predicted"/>
<dbReference type="Proteomes" id="UP000231152">
    <property type="component" value="Unassembled WGS sequence"/>
</dbReference>
<comment type="caution">
    <text evidence="1">The sequence shown here is derived from an EMBL/GenBank/DDBJ whole genome shotgun (WGS) entry which is preliminary data.</text>
</comment>
<dbReference type="EMBL" id="PFET01000016">
    <property type="protein sequence ID" value="PJE75468.1"/>
    <property type="molecule type" value="Genomic_DNA"/>
</dbReference>
<evidence type="ECO:0000313" key="2">
    <source>
        <dbReference type="Proteomes" id="UP000231152"/>
    </source>
</evidence>
<dbReference type="AlphaFoldDB" id="A0A2M8LDD7"/>
<protein>
    <submittedName>
        <fullName evidence="1">Uncharacterized protein</fullName>
    </submittedName>
</protein>
<name>A0A2M8LDD7_9BACT</name>
<dbReference type="InterPro" id="IPR043129">
    <property type="entry name" value="ATPase_NBD"/>
</dbReference>